<dbReference type="HOGENOM" id="CLU_1119311_0_0_4"/>
<dbReference type="EMBL" id="ACDP02000017">
    <property type="protein sequence ID" value="EQM95233.1"/>
    <property type="molecule type" value="Genomic_DNA"/>
</dbReference>
<evidence type="ECO:0000313" key="1">
    <source>
        <dbReference type="EMBL" id="EQM95233.1"/>
    </source>
</evidence>
<dbReference type="Proteomes" id="UP000003973">
    <property type="component" value="Unassembled WGS sequence"/>
</dbReference>
<reference evidence="1" key="1">
    <citation type="submission" date="2011-10" db="EMBL/GenBank/DDBJ databases">
        <title>The Genome Sequence of Oxalobacter formigenes HOxBLS.</title>
        <authorList>
            <consortium name="The Broad Institute Genome Sequencing Platform"/>
            <person name="Earl A."/>
            <person name="Ward D."/>
            <person name="Feldgarden M."/>
            <person name="Gevers D."/>
            <person name="Allison M.J."/>
            <person name="Humphrey S."/>
            <person name="Young S.K."/>
            <person name="Zeng Q."/>
            <person name="Gargeya S."/>
            <person name="Fitzgerald M."/>
            <person name="Haas B."/>
            <person name="Abouelleil A."/>
            <person name="Alvarado L."/>
            <person name="Arachchi H.M."/>
            <person name="Berlin A."/>
            <person name="Brown A."/>
            <person name="Chapman S.B."/>
            <person name="Chen Z."/>
            <person name="Dunbar C."/>
            <person name="Freedman E."/>
            <person name="Gearin G."/>
            <person name="Goldberg J."/>
            <person name="Griggs A."/>
            <person name="Gujja S."/>
            <person name="Heiman D."/>
            <person name="Howarth C."/>
            <person name="Larson L."/>
            <person name="Lui A."/>
            <person name="MacDonald P.J.P."/>
            <person name="Montmayeur A."/>
            <person name="Murphy C."/>
            <person name="Neiman D."/>
            <person name="Pearson M."/>
            <person name="Priest M."/>
            <person name="Roberts A."/>
            <person name="Saif S."/>
            <person name="Shea T."/>
            <person name="Shenoy N."/>
            <person name="Sisk P."/>
            <person name="Stolte C."/>
            <person name="Sykes S."/>
            <person name="Wortman J."/>
            <person name="Nusbaum C."/>
            <person name="Birren B."/>
        </authorList>
    </citation>
    <scope>NUCLEOTIDE SEQUENCE [LARGE SCALE GENOMIC DNA]</scope>
    <source>
        <strain evidence="1">HOxBLS</strain>
    </source>
</reference>
<protein>
    <submittedName>
        <fullName evidence="1">Uncharacterized protein</fullName>
    </submittedName>
</protein>
<dbReference type="AlphaFoldDB" id="T5LUR3"/>
<accession>T5LUR3</accession>
<evidence type="ECO:0000313" key="2">
    <source>
        <dbReference type="Proteomes" id="UP000003973"/>
    </source>
</evidence>
<proteinExistence type="predicted"/>
<organism evidence="1 2">
    <name type="scientific">Oxalobacter paraformigenes</name>
    <dbReference type="NCBI Taxonomy" id="556268"/>
    <lineage>
        <taxon>Bacteria</taxon>
        <taxon>Pseudomonadati</taxon>
        <taxon>Pseudomonadota</taxon>
        <taxon>Betaproteobacteria</taxon>
        <taxon>Burkholderiales</taxon>
        <taxon>Oxalobacteraceae</taxon>
        <taxon>Oxalobacter</taxon>
    </lineage>
</organism>
<keyword evidence="2" id="KW-1185">Reference proteome</keyword>
<comment type="caution">
    <text evidence="1">The sequence shown here is derived from an EMBL/GenBank/DDBJ whole genome shotgun (WGS) entry which is preliminary data.</text>
</comment>
<name>T5LUR3_9BURK</name>
<gene>
    <name evidence="1" type="ORF">OFAG_02207</name>
</gene>
<sequence>MITSTFRLIYRACRVNASLMRSYNPDGAAPGREPVRRGAGRGTVCAVFRTECRAGLSGSFFVGIVGGTQQLAAAGCCGRGKIRGRRKAEGGRRKVGGGRWKVEGGRWKVEGGRWKVEGGRWKVEGGRWKVEGGRWKVEGGRWKVEGGRWKVEGGRWKVEGGRFFRRRRLCSRSFFILADILPGKTREKTVWTGNPEGMGRFPYRPECLKKNTSCQLERTGRTRMPSSGKRGYEVLRSPESYCTSILPI</sequence>